<dbReference type="AlphaFoldDB" id="A0A1F5AD12"/>
<dbReference type="PANTHER" id="PTHR33741:SF5">
    <property type="entry name" value="TRANSMEMBRANE PROTEIN DDB_G0269096-RELATED"/>
    <property type="match status" value="1"/>
</dbReference>
<comment type="caution">
    <text evidence="3">The sequence shown here is derived from an EMBL/GenBank/DDBJ whole genome shotgun (WGS) entry which is preliminary data.</text>
</comment>
<name>A0A1F5AD12_9BACT</name>
<keyword evidence="1" id="KW-1133">Transmembrane helix</keyword>
<accession>A0A1F5AD12</accession>
<keyword evidence="1" id="KW-0812">Transmembrane</keyword>
<evidence type="ECO:0000313" key="3">
    <source>
        <dbReference type="EMBL" id="OGD16383.1"/>
    </source>
</evidence>
<feature type="transmembrane region" description="Helical" evidence="1">
    <location>
        <begin position="99"/>
        <end position="118"/>
    </location>
</feature>
<dbReference type="STRING" id="1797291.A2V47_02740"/>
<dbReference type="Proteomes" id="UP000177701">
    <property type="component" value="Unassembled WGS sequence"/>
</dbReference>
<feature type="transmembrane region" description="Helical" evidence="1">
    <location>
        <begin position="39"/>
        <end position="55"/>
    </location>
</feature>
<evidence type="ECO:0000256" key="1">
    <source>
        <dbReference type="SAM" id="Phobius"/>
    </source>
</evidence>
<dbReference type="InterPro" id="IPR058581">
    <property type="entry name" value="TM_HPP"/>
</dbReference>
<keyword evidence="1" id="KW-0472">Membrane</keyword>
<dbReference type="InterPro" id="IPR007065">
    <property type="entry name" value="HPP"/>
</dbReference>
<evidence type="ECO:0000259" key="2">
    <source>
        <dbReference type="Pfam" id="PF04982"/>
    </source>
</evidence>
<reference evidence="3 4" key="1">
    <citation type="journal article" date="2016" name="Nat. Commun.">
        <title>Thousands of microbial genomes shed light on interconnected biogeochemical processes in an aquifer system.</title>
        <authorList>
            <person name="Anantharaman K."/>
            <person name="Brown C.T."/>
            <person name="Hug L.A."/>
            <person name="Sharon I."/>
            <person name="Castelle C.J."/>
            <person name="Probst A.J."/>
            <person name="Thomas B.C."/>
            <person name="Singh A."/>
            <person name="Wilkins M.J."/>
            <person name="Karaoz U."/>
            <person name="Brodie E.L."/>
            <person name="Williams K.H."/>
            <person name="Hubbard S.S."/>
            <person name="Banfield J.F."/>
        </authorList>
    </citation>
    <scope>NUCLEOTIDE SEQUENCE [LARGE SCALE GENOMIC DNA]</scope>
</reference>
<dbReference type="EMBL" id="MEYH01000035">
    <property type="protein sequence ID" value="OGD16383.1"/>
    <property type="molecule type" value="Genomic_DNA"/>
</dbReference>
<feature type="transmembrane region" description="Helical" evidence="1">
    <location>
        <begin position="67"/>
        <end position="87"/>
    </location>
</feature>
<feature type="transmembrane region" description="Helical" evidence="1">
    <location>
        <begin position="138"/>
        <end position="160"/>
    </location>
</feature>
<dbReference type="PANTHER" id="PTHR33741">
    <property type="entry name" value="TRANSMEMBRANE PROTEIN DDB_G0269096-RELATED"/>
    <property type="match status" value="1"/>
</dbReference>
<sequence>MQIFNRKLKKYFPNYIFQSLLATITLTIILYFENIFTRTAIIASLGATTFIIFAMPKYATAQPRKVIEGHMICIIVGISCFYISSLTQNRESLFLTQNVPKIFIPALSVGLSIFLMTITNTEHPPAAGSALGIVVQGWSYSTILVILITISLLSLTKYLLKSWLKDLV</sequence>
<feature type="domain" description="HPP transmembrane region" evidence="2">
    <location>
        <begin position="15"/>
        <end position="155"/>
    </location>
</feature>
<proteinExistence type="predicted"/>
<evidence type="ECO:0000313" key="4">
    <source>
        <dbReference type="Proteomes" id="UP000177701"/>
    </source>
</evidence>
<organism evidence="3 4">
    <name type="scientific">Candidatus Sediminicultor quintus</name>
    <dbReference type="NCBI Taxonomy" id="1797291"/>
    <lineage>
        <taxon>Bacteria</taxon>
        <taxon>Pseudomonadati</taxon>
        <taxon>Atribacterota</taxon>
        <taxon>Candidatus Phoenicimicrobiia</taxon>
        <taxon>Candidatus Pheonicimicrobiales</taxon>
        <taxon>Candidatus Phoenicimicrobiaceae</taxon>
        <taxon>Candidatus Sediminicultor</taxon>
    </lineage>
</organism>
<gene>
    <name evidence="3" type="ORF">A2V47_02740</name>
</gene>
<feature type="transmembrane region" description="Helical" evidence="1">
    <location>
        <begin position="12"/>
        <end position="32"/>
    </location>
</feature>
<protein>
    <recommendedName>
        <fullName evidence="2">HPP transmembrane region domain-containing protein</fullName>
    </recommendedName>
</protein>
<dbReference type="Pfam" id="PF04982">
    <property type="entry name" value="TM_HPP"/>
    <property type="match status" value="1"/>
</dbReference>